<sequence>MSGLSGTESSPELSDSGGRALKLQTDTPHLVNIGGDRLSTSVTLHPIPQGRVTLGCGPGVDIRVQGTGVLPLHCHIENSEGVVTIYPLSDNLSVDGVKISRPTRLSQGVMLTIGRSNYMRFNHPAEAKIMKSVLPNPRISMASITFEPDNSFQSKYNKKPPAVPRKNSKESLIESGVEEPVPSSIMTKVSKFEYLAQQNFKKSISPKVFSSNLVTVNTPAKDVLGKSPPDLQNFSKNLPQNALNYSELNYNEKQQIKTSERFGKKSPQYVNVTVSEKKNINNKVIIYENGCIPKNPNLECNELNNKSSSHKNINMNRALTPSPNYNRNPSPHLRSTTPNNCKNETEITENCNDAELKRTQAQQERIKEQEIGKAEQARLEEILNMCVEYEKQAQSEKNKLTPNRIKTNGSLPRDKRQYGPLSPVYTTPPPSPRDVEIVQHENRRNNSSYENISINRDNSLERINANYDNVEMKQVDDFRTTKCNSPYENIVPAHQSPRTRIKTIASSNRDGKSKDTAEIIENKFAILEAEQYLLQNLTINDEKSLETDKILAGRENTKFIFPLEEKSFTSLPANLNATPYNKKPKPNNINDKQKIEKIRKERKEILSQISSIKRHIAETEIHEEELQRDIELENALISGEHKAKLLELDKLEHRKNKLFNCAQKLEESMSHRQTKQDEDQLKCKEKLELAQENMLQIEGKLAKTPKTDPKYENVFEEYLKAQEILDNEKKAFEDLEFHHLEEEADWLASREEVQREILDLSKKIDSVKDQIQELEQQKYNISKNNNTEVKIIRMRRDEFMRKLEKCSFVLRRIDNDLSVFAHQESDQEESTDSDSDKSKDLDKHLSNLSLNVIHDLSCSVIVSNTKTSIDHVYNMSQSFNEKLLQEKSVLETGIGTKCPSQDDIDRISKVTSSAPISINEEQGSLGRKTIESLKDIERKRHLHLCQQGSQVIEQERQRVLALKQRVQHEVRIKWAQSRQDCVVPESGEKRNSVEIVGRQPERPVSKSPTSNEQIRSGSSEADSPRPMSEISEISTDFGEISNKKRTKPHGDKQRPLTRYLPIRGSDLDLRQHIESAGHQVVLCPHVIINSSSCRGFLHKKGSKLNGWSKRWFVFDRNKHTLTYYNDKSEKKARGGAYFQAIEEVYLDHLNSVKSPNPQLTFIVKTHEKSYYLLAPSPEAMRIWVDVIFTGAEGYQEFGHGT</sequence>
<dbReference type="Pfam" id="PF00498">
    <property type="entry name" value="FHA"/>
    <property type="match status" value="1"/>
</dbReference>
<dbReference type="OrthoDB" id="6020705at2759"/>
<feature type="compositionally biased region" description="Polar residues" evidence="3">
    <location>
        <begin position="400"/>
        <end position="410"/>
    </location>
</feature>
<dbReference type="EMBL" id="KQ971326">
    <property type="protein sequence ID" value="EFA00895.1"/>
    <property type="molecule type" value="Genomic_DNA"/>
</dbReference>
<keyword evidence="6" id="KW-1185">Reference proteome</keyword>
<evidence type="ECO:0000256" key="3">
    <source>
        <dbReference type="SAM" id="MobiDB-lite"/>
    </source>
</evidence>
<dbReference type="SUPFAM" id="SSF50729">
    <property type="entry name" value="PH domain-like"/>
    <property type="match status" value="1"/>
</dbReference>
<dbReference type="Pfam" id="PF00169">
    <property type="entry name" value="PH"/>
    <property type="match status" value="1"/>
</dbReference>
<dbReference type="eggNOG" id="ENOG502QPZY">
    <property type="taxonomic scope" value="Eukaryota"/>
</dbReference>
<dbReference type="CDD" id="cd14673">
    <property type="entry name" value="PH_PHLDB1_2"/>
    <property type="match status" value="1"/>
</dbReference>
<dbReference type="SMART" id="SM00233">
    <property type="entry name" value="PH"/>
    <property type="match status" value="1"/>
</dbReference>
<feature type="region of interest" description="Disordered" evidence="3">
    <location>
        <begin position="393"/>
        <end position="432"/>
    </location>
</feature>
<dbReference type="SUPFAM" id="SSF49879">
    <property type="entry name" value="SMAD/FHA domain"/>
    <property type="match status" value="1"/>
</dbReference>
<feature type="compositionally biased region" description="Polar residues" evidence="3">
    <location>
        <begin position="1006"/>
        <end position="1021"/>
    </location>
</feature>
<dbReference type="PhylomeDB" id="D6WES9"/>
<dbReference type="InterPro" id="IPR008984">
    <property type="entry name" value="SMAD_FHA_dom_sf"/>
</dbReference>
<name>D6WES9_TRICA</name>
<proteinExistence type="predicted"/>
<evidence type="ECO:0000256" key="2">
    <source>
        <dbReference type="SAM" id="Coils"/>
    </source>
</evidence>
<feature type="domain" description="PH" evidence="4">
    <location>
        <begin position="1090"/>
        <end position="1192"/>
    </location>
</feature>
<dbReference type="OMA" id="DKKSPFQ"/>
<feature type="compositionally biased region" description="Polar residues" evidence="3">
    <location>
        <begin position="1"/>
        <end position="13"/>
    </location>
</feature>
<dbReference type="InterPro" id="IPR037810">
    <property type="entry name" value="PHLDB1/2/3_PH"/>
</dbReference>
<accession>D6WES9</accession>
<dbReference type="Gene3D" id="2.60.200.20">
    <property type="match status" value="1"/>
</dbReference>
<evidence type="ECO:0000313" key="5">
    <source>
        <dbReference type="EMBL" id="EFA00895.1"/>
    </source>
</evidence>
<dbReference type="InterPro" id="IPR052212">
    <property type="entry name" value="PH-like_domain"/>
</dbReference>
<evidence type="ECO:0000259" key="4">
    <source>
        <dbReference type="PROSITE" id="PS50003"/>
    </source>
</evidence>
<dbReference type="PROSITE" id="PS50003">
    <property type="entry name" value="PH_DOMAIN"/>
    <property type="match status" value="1"/>
</dbReference>
<feature type="region of interest" description="Disordered" evidence="3">
    <location>
        <begin position="150"/>
        <end position="175"/>
    </location>
</feature>
<reference evidence="5 6" key="1">
    <citation type="journal article" date="2008" name="Nature">
        <title>The genome of the model beetle and pest Tribolium castaneum.</title>
        <authorList>
            <consortium name="Tribolium Genome Sequencing Consortium"/>
            <person name="Richards S."/>
            <person name="Gibbs R.A."/>
            <person name="Weinstock G.M."/>
            <person name="Brown S.J."/>
            <person name="Denell R."/>
            <person name="Beeman R.W."/>
            <person name="Gibbs R."/>
            <person name="Beeman R.W."/>
            <person name="Brown S.J."/>
            <person name="Bucher G."/>
            <person name="Friedrich M."/>
            <person name="Grimmelikhuijzen C.J."/>
            <person name="Klingler M."/>
            <person name="Lorenzen M."/>
            <person name="Richards S."/>
            <person name="Roth S."/>
            <person name="Schroder R."/>
            <person name="Tautz D."/>
            <person name="Zdobnov E.M."/>
            <person name="Muzny D."/>
            <person name="Gibbs R.A."/>
            <person name="Weinstock G.M."/>
            <person name="Attaway T."/>
            <person name="Bell S."/>
            <person name="Buhay C.J."/>
            <person name="Chandrabose M.N."/>
            <person name="Chavez D."/>
            <person name="Clerk-Blankenburg K.P."/>
            <person name="Cree A."/>
            <person name="Dao M."/>
            <person name="Davis C."/>
            <person name="Chacko J."/>
            <person name="Dinh H."/>
            <person name="Dugan-Rocha S."/>
            <person name="Fowler G."/>
            <person name="Garner T.T."/>
            <person name="Garnes J."/>
            <person name="Gnirke A."/>
            <person name="Hawes A."/>
            <person name="Hernandez J."/>
            <person name="Hines S."/>
            <person name="Holder M."/>
            <person name="Hume J."/>
            <person name="Jhangiani S.N."/>
            <person name="Joshi V."/>
            <person name="Khan Z.M."/>
            <person name="Jackson L."/>
            <person name="Kovar C."/>
            <person name="Kowis A."/>
            <person name="Lee S."/>
            <person name="Lewis L.R."/>
            <person name="Margolis J."/>
            <person name="Morgan M."/>
            <person name="Nazareth L.V."/>
            <person name="Nguyen N."/>
            <person name="Okwuonu G."/>
            <person name="Parker D."/>
            <person name="Richards S."/>
            <person name="Ruiz S.J."/>
            <person name="Santibanez J."/>
            <person name="Savard J."/>
            <person name="Scherer S.E."/>
            <person name="Schneider B."/>
            <person name="Sodergren E."/>
            <person name="Tautz D."/>
            <person name="Vattahil S."/>
            <person name="Villasana D."/>
            <person name="White C.S."/>
            <person name="Wright R."/>
            <person name="Park Y."/>
            <person name="Beeman R.W."/>
            <person name="Lord J."/>
            <person name="Oppert B."/>
            <person name="Lorenzen M."/>
            <person name="Brown S."/>
            <person name="Wang L."/>
            <person name="Savard J."/>
            <person name="Tautz D."/>
            <person name="Richards S."/>
            <person name="Weinstock G."/>
            <person name="Gibbs R.A."/>
            <person name="Liu Y."/>
            <person name="Worley K."/>
            <person name="Weinstock G."/>
            <person name="Elsik C.G."/>
            <person name="Reese J.T."/>
            <person name="Elhaik E."/>
            <person name="Landan G."/>
            <person name="Graur D."/>
            <person name="Arensburger P."/>
            <person name="Atkinson P."/>
            <person name="Beeman R.W."/>
            <person name="Beidler J."/>
            <person name="Brown S.J."/>
            <person name="Demuth J.P."/>
            <person name="Drury D.W."/>
            <person name="Du Y.Z."/>
            <person name="Fujiwara H."/>
            <person name="Lorenzen M."/>
            <person name="Maselli V."/>
            <person name="Osanai M."/>
            <person name="Park Y."/>
            <person name="Robertson H.M."/>
            <person name="Tu Z."/>
            <person name="Wang J.J."/>
            <person name="Wang S."/>
            <person name="Richards S."/>
            <person name="Song H."/>
            <person name="Zhang L."/>
            <person name="Sodergren E."/>
            <person name="Werner D."/>
            <person name="Stanke M."/>
            <person name="Morgenstern B."/>
            <person name="Solovyev V."/>
            <person name="Kosarev P."/>
            <person name="Brown G."/>
            <person name="Chen H.C."/>
            <person name="Ermolaeva O."/>
            <person name="Hlavina W."/>
            <person name="Kapustin Y."/>
            <person name="Kiryutin B."/>
            <person name="Kitts P."/>
            <person name="Maglott D."/>
            <person name="Pruitt K."/>
            <person name="Sapojnikov V."/>
            <person name="Souvorov A."/>
            <person name="Mackey A.J."/>
            <person name="Waterhouse R.M."/>
            <person name="Wyder S."/>
            <person name="Zdobnov E.M."/>
            <person name="Zdobnov E.M."/>
            <person name="Wyder S."/>
            <person name="Kriventseva E.V."/>
            <person name="Kadowaki T."/>
            <person name="Bork P."/>
            <person name="Aranda M."/>
            <person name="Bao R."/>
            <person name="Beermann A."/>
            <person name="Berns N."/>
            <person name="Bolognesi R."/>
            <person name="Bonneton F."/>
            <person name="Bopp D."/>
            <person name="Brown S.J."/>
            <person name="Bucher G."/>
            <person name="Butts T."/>
            <person name="Chaumot A."/>
            <person name="Denell R.E."/>
            <person name="Ferrier D.E."/>
            <person name="Friedrich M."/>
            <person name="Gordon C.M."/>
            <person name="Jindra M."/>
            <person name="Klingler M."/>
            <person name="Lan Q."/>
            <person name="Lattorff H.M."/>
            <person name="Laudet V."/>
            <person name="von Levetsow C."/>
            <person name="Liu Z."/>
            <person name="Lutz R."/>
            <person name="Lynch J.A."/>
            <person name="da Fonseca R.N."/>
            <person name="Posnien N."/>
            <person name="Reuter R."/>
            <person name="Roth S."/>
            <person name="Savard J."/>
            <person name="Schinko J.B."/>
            <person name="Schmitt C."/>
            <person name="Schoppmeier M."/>
            <person name="Schroder R."/>
            <person name="Shippy T.D."/>
            <person name="Simonnet F."/>
            <person name="Marques-Souza H."/>
            <person name="Tautz D."/>
            <person name="Tomoyasu Y."/>
            <person name="Trauner J."/>
            <person name="Van der Zee M."/>
            <person name="Vervoort M."/>
            <person name="Wittkopp N."/>
            <person name="Wimmer E.A."/>
            <person name="Yang X."/>
            <person name="Jones A.K."/>
            <person name="Sattelle D.B."/>
            <person name="Ebert P.R."/>
            <person name="Nelson D."/>
            <person name="Scott J.G."/>
            <person name="Beeman R.W."/>
            <person name="Muthukrishnan S."/>
            <person name="Kramer K.J."/>
            <person name="Arakane Y."/>
            <person name="Beeman R.W."/>
            <person name="Zhu Q."/>
            <person name="Hogenkamp D."/>
            <person name="Dixit R."/>
            <person name="Oppert B."/>
            <person name="Jiang H."/>
            <person name="Zou Z."/>
            <person name="Marshall J."/>
            <person name="Elpidina E."/>
            <person name="Vinokurov K."/>
            <person name="Oppert C."/>
            <person name="Zou Z."/>
            <person name="Evans J."/>
            <person name="Lu Z."/>
            <person name="Zhao P."/>
            <person name="Sumathipala N."/>
            <person name="Altincicek B."/>
            <person name="Vilcinskas A."/>
            <person name="Williams M."/>
            <person name="Hultmark D."/>
            <person name="Hetru C."/>
            <person name="Jiang H."/>
            <person name="Grimmelikhuijzen C.J."/>
            <person name="Hauser F."/>
            <person name="Cazzamali G."/>
            <person name="Williamson M."/>
            <person name="Park Y."/>
            <person name="Li B."/>
            <person name="Tanaka Y."/>
            <person name="Predel R."/>
            <person name="Neupert S."/>
            <person name="Schachtner J."/>
            <person name="Verleyen P."/>
            <person name="Raible F."/>
            <person name="Bork P."/>
            <person name="Friedrich M."/>
            <person name="Walden K.K."/>
            <person name="Robertson H.M."/>
            <person name="Angeli S."/>
            <person name="Foret S."/>
            <person name="Bucher G."/>
            <person name="Schuetz S."/>
            <person name="Maleszka R."/>
            <person name="Wimmer E.A."/>
            <person name="Beeman R.W."/>
            <person name="Lorenzen M."/>
            <person name="Tomoyasu Y."/>
            <person name="Miller S.C."/>
            <person name="Grossmann D."/>
            <person name="Bucher G."/>
        </authorList>
    </citation>
    <scope>NUCLEOTIDE SEQUENCE [LARGE SCALE GENOMIC DNA]</scope>
    <source>
        <strain evidence="5 6">Georgia GA2</strain>
    </source>
</reference>
<dbReference type="Proteomes" id="UP000007266">
    <property type="component" value="Linkage group 3"/>
</dbReference>
<dbReference type="FunFam" id="2.60.200.20:FF:000004">
    <property type="entry name" value="pleckstrin homology-like domain family B member 1 isoform X1"/>
    <property type="match status" value="1"/>
</dbReference>
<dbReference type="FunCoup" id="D6WES9">
    <property type="interactions" value="276"/>
</dbReference>
<feature type="coiled-coil region" evidence="2">
    <location>
        <begin position="750"/>
        <end position="784"/>
    </location>
</feature>
<dbReference type="AlphaFoldDB" id="D6WES9"/>
<dbReference type="PANTHER" id="PTHR12156">
    <property type="entry name" value="PLECKSTRIN HOMOLOGY-LIKE DOMAIN, FAMILY B, MEMBER 3"/>
    <property type="match status" value="1"/>
</dbReference>
<protein>
    <recommendedName>
        <fullName evidence="4">PH domain-containing protein</fullName>
    </recommendedName>
</protein>
<dbReference type="InParanoid" id="D6WES9"/>
<dbReference type="PANTHER" id="PTHR12156:SF5">
    <property type="entry name" value="FI18040P1"/>
    <property type="match status" value="1"/>
</dbReference>
<reference evidence="5 6" key="2">
    <citation type="journal article" date="2010" name="Nucleic Acids Res.">
        <title>BeetleBase in 2010: revisions to provide comprehensive genomic information for Tribolium castaneum.</title>
        <authorList>
            <person name="Kim H.S."/>
            <person name="Murphy T."/>
            <person name="Xia J."/>
            <person name="Caragea D."/>
            <person name="Park Y."/>
            <person name="Beeman R.W."/>
            <person name="Lorenzen M.D."/>
            <person name="Butcher S."/>
            <person name="Manak J.R."/>
            <person name="Brown S.J."/>
        </authorList>
    </citation>
    <scope>GENOME REANNOTATION</scope>
    <source>
        <strain evidence="5 6">Georgia GA2</strain>
    </source>
</reference>
<dbReference type="InterPro" id="IPR011993">
    <property type="entry name" value="PH-like_dom_sf"/>
</dbReference>
<feature type="region of interest" description="Disordered" evidence="3">
    <location>
        <begin position="981"/>
        <end position="1057"/>
    </location>
</feature>
<dbReference type="InterPro" id="IPR000253">
    <property type="entry name" value="FHA_dom"/>
</dbReference>
<keyword evidence="1 2" id="KW-0175">Coiled coil</keyword>
<dbReference type="InterPro" id="IPR001849">
    <property type="entry name" value="PH_domain"/>
</dbReference>
<feature type="region of interest" description="Disordered" evidence="3">
    <location>
        <begin position="1"/>
        <end position="20"/>
    </location>
</feature>
<evidence type="ECO:0000313" key="6">
    <source>
        <dbReference type="Proteomes" id="UP000007266"/>
    </source>
</evidence>
<evidence type="ECO:0000256" key="1">
    <source>
        <dbReference type="ARBA" id="ARBA00023054"/>
    </source>
</evidence>
<dbReference type="Gene3D" id="2.30.29.30">
    <property type="entry name" value="Pleckstrin-homology domain (PH domain)/Phosphotyrosine-binding domain (PTB)"/>
    <property type="match status" value="1"/>
</dbReference>
<dbReference type="STRING" id="7070.D6WES9"/>
<organism evidence="5 6">
    <name type="scientific">Tribolium castaneum</name>
    <name type="common">Red flour beetle</name>
    <dbReference type="NCBI Taxonomy" id="7070"/>
    <lineage>
        <taxon>Eukaryota</taxon>
        <taxon>Metazoa</taxon>
        <taxon>Ecdysozoa</taxon>
        <taxon>Arthropoda</taxon>
        <taxon>Hexapoda</taxon>
        <taxon>Insecta</taxon>
        <taxon>Pterygota</taxon>
        <taxon>Neoptera</taxon>
        <taxon>Endopterygota</taxon>
        <taxon>Coleoptera</taxon>
        <taxon>Polyphaga</taxon>
        <taxon>Cucujiformia</taxon>
        <taxon>Tenebrionidae</taxon>
        <taxon>Tenebrionidae incertae sedis</taxon>
        <taxon>Tribolium</taxon>
    </lineage>
</organism>
<gene>
    <name evidence="5" type="primary">AUGUSTUS-3.0.2_03799</name>
    <name evidence="5" type="ORF">TcasGA2_TC003799</name>
</gene>
<dbReference type="HOGENOM" id="CLU_269562_0_0_1"/>
<feature type="region of interest" description="Disordered" evidence="3">
    <location>
        <begin position="318"/>
        <end position="342"/>
    </location>
</feature>